<protein>
    <submittedName>
        <fullName evidence="1">Uncharacterized protein</fullName>
    </submittedName>
</protein>
<name>X0VX87_9ZZZZ</name>
<accession>X0VX87</accession>
<reference evidence="1" key="1">
    <citation type="journal article" date="2014" name="Front. Microbiol.">
        <title>High frequency of phylogenetically diverse reductive dehalogenase-homologous genes in deep subseafloor sedimentary metagenomes.</title>
        <authorList>
            <person name="Kawai M."/>
            <person name="Futagami T."/>
            <person name="Toyoda A."/>
            <person name="Takaki Y."/>
            <person name="Nishi S."/>
            <person name="Hori S."/>
            <person name="Arai W."/>
            <person name="Tsubouchi T."/>
            <person name="Morono Y."/>
            <person name="Uchiyama I."/>
            <person name="Ito T."/>
            <person name="Fujiyama A."/>
            <person name="Inagaki F."/>
            <person name="Takami H."/>
        </authorList>
    </citation>
    <scope>NUCLEOTIDE SEQUENCE</scope>
    <source>
        <strain evidence="1">Expedition CK06-06</strain>
    </source>
</reference>
<proteinExistence type="predicted"/>
<gene>
    <name evidence="1" type="ORF">S01H1_46086</name>
</gene>
<dbReference type="EMBL" id="BARS01029490">
    <property type="protein sequence ID" value="GAG05116.1"/>
    <property type="molecule type" value="Genomic_DNA"/>
</dbReference>
<sequence length="78" mass="9178">MEEAMAGTTLYLTARERGYLLIGLRAEKRIAWQLSRRNLPDGDPIPEEMREEYKKLHEVIVGLLRKLKQRGRAQKKEK</sequence>
<organism evidence="1">
    <name type="scientific">marine sediment metagenome</name>
    <dbReference type="NCBI Taxonomy" id="412755"/>
    <lineage>
        <taxon>unclassified sequences</taxon>
        <taxon>metagenomes</taxon>
        <taxon>ecological metagenomes</taxon>
    </lineage>
</organism>
<comment type="caution">
    <text evidence="1">The sequence shown here is derived from an EMBL/GenBank/DDBJ whole genome shotgun (WGS) entry which is preliminary data.</text>
</comment>
<dbReference type="AlphaFoldDB" id="X0VX87"/>
<evidence type="ECO:0000313" key="1">
    <source>
        <dbReference type="EMBL" id="GAG05116.1"/>
    </source>
</evidence>